<dbReference type="PROSITE" id="PS51118">
    <property type="entry name" value="HTH_HXLR"/>
    <property type="match status" value="1"/>
</dbReference>
<reference evidence="5 6" key="1">
    <citation type="submission" date="2018-08" db="EMBL/GenBank/DDBJ databases">
        <title>Henriciella mobilis sp. nov., isolated from seawater.</title>
        <authorList>
            <person name="Cheng H."/>
            <person name="Wu Y.-H."/>
            <person name="Xu X.-W."/>
            <person name="Guo L.-L."/>
        </authorList>
    </citation>
    <scope>NUCLEOTIDE SEQUENCE [LARGE SCALE GENOMIC DNA]</scope>
    <source>
        <strain evidence="5 6">JN25</strain>
    </source>
</reference>
<evidence type="ECO:0000256" key="3">
    <source>
        <dbReference type="ARBA" id="ARBA00023163"/>
    </source>
</evidence>
<dbReference type="InterPro" id="IPR036388">
    <property type="entry name" value="WH-like_DNA-bd_sf"/>
</dbReference>
<dbReference type="Gene3D" id="1.10.10.10">
    <property type="entry name" value="Winged helix-like DNA-binding domain superfamily/Winged helix DNA-binding domain"/>
    <property type="match status" value="1"/>
</dbReference>
<evidence type="ECO:0000313" key="6">
    <source>
        <dbReference type="Proteomes" id="UP000266385"/>
    </source>
</evidence>
<evidence type="ECO:0000256" key="2">
    <source>
        <dbReference type="ARBA" id="ARBA00023125"/>
    </source>
</evidence>
<keyword evidence="1" id="KW-0805">Transcription regulation</keyword>
<dbReference type="PANTHER" id="PTHR33204">
    <property type="entry name" value="TRANSCRIPTIONAL REGULATOR, MARR FAMILY"/>
    <property type="match status" value="1"/>
</dbReference>
<feature type="domain" description="HTH hxlR-type" evidence="4">
    <location>
        <begin position="11"/>
        <end position="108"/>
    </location>
</feature>
<dbReference type="GO" id="GO:0003677">
    <property type="term" value="F:DNA binding"/>
    <property type="evidence" value="ECO:0007669"/>
    <property type="project" value="UniProtKB-KW"/>
</dbReference>
<dbReference type="InterPro" id="IPR036390">
    <property type="entry name" value="WH_DNA-bd_sf"/>
</dbReference>
<dbReference type="AlphaFoldDB" id="A0A399RJ18"/>
<dbReference type="InterPro" id="IPR002577">
    <property type="entry name" value="HTH_HxlR"/>
</dbReference>
<protein>
    <submittedName>
        <fullName evidence="5">Transcriptional regulator</fullName>
    </submittedName>
</protein>
<comment type="caution">
    <text evidence="5">The sequence shown here is derived from an EMBL/GenBank/DDBJ whole genome shotgun (WGS) entry which is preliminary data.</text>
</comment>
<evidence type="ECO:0000256" key="1">
    <source>
        <dbReference type="ARBA" id="ARBA00023015"/>
    </source>
</evidence>
<evidence type="ECO:0000313" key="5">
    <source>
        <dbReference type="EMBL" id="RIJ30344.1"/>
    </source>
</evidence>
<organism evidence="5 6">
    <name type="scientific">Henriciella mobilis</name>
    <dbReference type="NCBI Taxonomy" id="2305467"/>
    <lineage>
        <taxon>Bacteria</taxon>
        <taxon>Pseudomonadati</taxon>
        <taxon>Pseudomonadota</taxon>
        <taxon>Alphaproteobacteria</taxon>
        <taxon>Hyphomonadales</taxon>
        <taxon>Hyphomonadaceae</taxon>
        <taxon>Henriciella</taxon>
    </lineage>
</organism>
<gene>
    <name evidence="5" type="ORF">D1223_06815</name>
</gene>
<keyword evidence="6" id="KW-1185">Reference proteome</keyword>
<dbReference type="RefSeq" id="WP_119375663.1">
    <property type="nucleotide sequence ID" value="NZ_QWFX01000006.1"/>
</dbReference>
<proteinExistence type="predicted"/>
<dbReference type="Pfam" id="PF01638">
    <property type="entry name" value="HxlR"/>
    <property type="match status" value="1"/>
</dbReference>
<keyword evidence="2" id="KW-0238">DNA-binding</keyword>
<dbReference type="Proteomes" id="UP000266385">
    <property type="component" value="Unassembled WGS sequence"/>
</dbReference>
<evidence type="ECO:0000259" key="4">
    <source>
        <dbReference type="PROSITE" id="PS51118"/>
    </source>
</evidence>
<sequence>MKWSELDENWCPVARTLTLVGDRWTLLILRDCFLGSSKFEEFAASTGATRHIISSRLKRLVDAGILERKLYVERPKRYEYLLTEKGREFAPALVTFRDWGKKHLPVRRSVIAAKG</sequence>
<keyword evidence="3" id="KW-0804">Transcription</keyword>
<dbReference type="OrthoDB" id="9782219at2"/>
<accession>A0A399RJ18</accession>
<name>A0A399RJ18_9PROT</name>
<dbReference type="SUPFAM" id="SSF46785">
    <property type="entry name" value="Winged helix' DNA-binding domain"/>
    <property type="match status" value="1"/>
</dbReference>
<dbReference type="EMBL" id="QWFX01000006">
    <property type="protein sequence ID" value="RIJ30344.1"/>
    <property type="molecule type" value="Genomic_DNA"/>
</dbReference>
<dbReference type="PANTHER" id="PTHR33204:SF36">
    <property type="entry name" value="TRANSCRIPTIONAL REGULATORY PROTEIN"/>
    <property type="match status" value="1"/>
</dbReference>